<keyword evidence="3" id="KW-1185">Reference proteome</keyword>
<organism evidence="2 3">
    <name type="scientific">Xylanibacter brevis</name>
    <dbReference type="NCBI Taxonomy" id="83231"/>
    <lineage>
        <taxon>Bacteria</taxon>
        <taxon>Pseudomonadati</taxon>
        <taxon>Bacteroidota</taxon>
        <taxon>Bacteroidia</taxon>
        <taxon>Bacteroidales</taxon>
        <taxon>Prevotellaceae</taxon>
        <taxon>Xylanibacter</taxon>
    </lineage>
</organism>
<keyword evidence="1" id="KW-0812">Transmembrane</keyword>
<dbReference type="Proteomes" id="UP001200470">
    <property type="component" value="Unassembled WGS sequence"/>
</dbReference>
<dbReference type="EMBL" id="JADYTN010000016">
    <property type="protein sequence ID" value="MCF2564086.1"/>
    <property type="molecule type" value="Genomic_DNA"/>
</dbReference>
<keyword evidence="1" id="KW-1133">Transmembrane helix</keyword>
<evidence type="ECO:0000313" key="2">
    <source>
        <dbReference type="EMBL" id="MCF2564086.1"/>
    </source>
</evidence>
<evidence type="ECO:0008006" key="4">
    <source>
        <dbReference type="Google" id="ProtNLM"/>
    </source>
</evidence>
<accession>A0ABS9CG59</accession>
<proteinExistence type="predicted"/>
<reference evidence="2 3" key="1">
    <citation type="submission" date="2020-12" db="EMBL/GenBank/DDBJ databases">
        <title>Whole genome sequences of gut porcine anaerobes.</title>
        <authorList>
            <person name="Kubasova T."/>
            <person name="Jahodarova E."/>
            <person name="Rychlik I."/>
        </authorList>
    </citation>
    <scope>NUCLEOTIDE SEQUENCE [LARGE SCALE GENOMIC DNA]</scope>
    <source>
        <strain evidence="2 3">An925</strain>
    </source>
</reference>
<protein>
    <recommendedName>
        <fullName evidence="4">OmpA-like domain-containing protein</fullName>
    </recommendedName>
</protein>
<evidence type="ECO:0000313" key="3">
    <source>
        <dbReference type="Proteomes" id="UP001200470"/>
    </source>
</evidence>
<dbReference type="InterPro" id="IPR036737">
    <property type="entry name" value="OmpA-like_sf"/>
</dbReference>
<gene>
    <name evidence="2" type="ORF">I6E12_08170</name>
</gene>
<name>A0ABS9CG59_9BACT</name>
<dbReference type="RefSeq" id="WP_301638222.1">
    <property type="nucleotide sequence ID" value="NZ_JADYTN010000016.1"/>
</dbReference>
<feature type="transmembrane region" description="Helical" evidence="1">
    <location>
        <begin position="20"/>
        <end position="38"/>
    </location>
</feature>
<keyword evidence="1" id="KW-0472">Membrane</keyword>
<comment type="caution">
    <text evidence="2">The sequence shown here is derived from an EMBL/GenBank/DDBJ whole genome shotgun (WGS) entry which is preliminary data.</text>
</comment>
<dbReference type="Gene3D" id="3.30.1330.60">
    <property type="entry name" value="OmpA-like domain"/>
    <property type="match status" value="1"/>
</dbReference>
<sequence length="229" mass="27006">MAKAKHKDPFWTSYSDLMTSLFFVMLVLFIICLIKVGHDKEVIETQYRETKASNEQLKQILQLEEQFKVLGQSTSLGYDKDKKMFYAKDFVGIEIFYSDQDKIKEKYLETVDKVGNDLMEILKALSNDNFHYQLVIEGNAAIKWDQLKHNTFDPDNTEMYHLSYRRALALYNRWRAKGHDFRKYNTEIIIAGSGFNGNNRDQKVEENNKRFIIQIIPKINRPEIKDSIK</sequence>
<evidence type="ECO:0000256" key="1">
    <source>
        <dbReference type="SAM" id="Phobius"/>
    </source>
</evidence>